<accession>A0A6J4JUD6</accession>
<sequence>MNAQAPSRPSPPVELRDPATLRRDLLRYYVEQFPATESTP</sequence>
<dbReference type="AlphaFoldDB" id="A0A6J4JUD6"/>
<organism evidence="1">
    <name type="scientific">uncultured Chloroflexota bacterium</name>
    <dbReference type="NCBI Taxonomy" id="166587"/>
    <lineage>
        <taxon>Bacteria</taxon>
        <taxon>Bacillati</taxon>
        <taxon>Chloroflexota</taxon>
        <taxon>environmental samples</taxon>
    </lineage>
</organism>
<reference evidence="1" key="1">
    <citation type="submission" date="2020-02" db="EMBL/GenBank/DDBJ databases">
        <authorList>
            <person name="Meier V. D."/>
        </authorList>
    </citation>
    <scope>NUCLEOTIDE SEQUENCE</scope>
    <source>
        <strain evidence="1">AVDCRST_MAG77</strain>
    </source>
</reference>
<evidence type="ECO:0000313" key="1">
    <source>
        <dbReference type="EMBL" id="CAA9287790.1"/>
    </source>
</evidence>
<name>A0A6J4JUD6_9CHLR</name>
<gene>
    <name evidence="1" type="ORF">AVDCRST_MAG77-4450</name>
</gene>
<protein>
    <submittedName>
        <fullName evidence="1">Uncharacterized protein</fullName>
    </submittedName>
</protein>
<proteinExistence type="predicted"/>
<dbReference type="EMBL" id="CADCTC010000233">
    <property type="protein sequence ID" value="CAA9287790.1"/>
    <property type="molecule type" value="Genomic_DNA"/>
</dbReference>